<evidence type="ECO:0000313" key="1">
    <source>
        <dbReference type="EMBL" id="AWV88249.1"/>
    </source>
</evidence>
<evidence type="ECO:0000313" key="2">
    <source>
        <dbReference type="Proteomes" id="UP000249799"/>
    </source>
</evidence>
<protein>
    <submittedName>
        <fullName evidence="1">Type I-E CRISPR-associated protein Cse1/CasA</fullName>
    </submittedName>
</protein>
<organism evidence="1 2">
    <name type="scientific">Bradymonas sediminis</name>
    <dbReference type="NCBI Taxonomy" id="1548548"/>
    <lineage>
        <taxon>Bacteria</taxon>
        <taxon>Deltaproteobacteria</taxon>
        <taxon>Bradymonadales</taxon>
        <taxon>Bradymonadaceae</taxon>
        <taxon>Bradymonas</taxon>
    </lineage>
</organism>
<dbReference type="AlphaFoldDB" id="A0A2Z4FH50"/>
<dbReference type="KEGG" id="bsed:DN745_02395"/>
<dbReference type="EMBL" id="CP030032">
    <property type="protein sequence ID" value="AWV88249.1"/>
    <property type="molecule type" value="Genomic_DNA"/>
</dbReference>
<dbReference type="InterPro" id="IPR013381">
    <property type="entry name" value="CRISPR-assoc_prot_Cse1"/>
</dbReference>
<dbReference type="OrthoDB" id="5450902at2"/>
<keyword evidence="2" id="KW-1185">Reference proteome</keyword>
<accession>A0A2Z4FH50</accession>
<dbReference type="NCBIfam" id="TIGR02547">
    <property type="entry name" value="casA_cse1"/>
    <property type="match status" value="1"/>
</dbReference>
<proteinExistence type="predicted"/>
<name>A0A2Z4FH50_9DELT</name>
<sequence length="524" mass="58904">MADTRYNLLDDALLSVRRTDATRLQYTLPQVLAALADDAIESFDALQIHQRQPWHSFLVQIAAMAMARHGLTEPPTDSEQWNSLLLELADGEPSAWCLVVEDVSKPAFLQPPVPEGTLKKAKYKLDIESPDDLDILITAKNHDIKRFRLVHPTVEHWLYALLTLQTMEGFLGRGNYGIARMNGGFGNRPLLGMTPGIGWGARFVRDVAVLAKARPKLTDDRYDENGVALAWTLPWDGSKKDALPLQDCDPYFIELCRRLRFLETAHGLECWRSNTNDYRVAGVKELNGLTGDPWTPVVRDKKEAKSLTVSENGFDYQMLNKILFSGDYEKPATFNVEGIDGGVFLVATTLVRGQGKTDGFHHRIVPMPPKINRLWSKPSAREKLGQRAEERVQIAATMRKQILYPSLCALLQAGGSAQIDYADVATWMNAYEAEVDDVFFDALWESVDLEPEVAQFNWEETIYTIGRARLEAAIESCPLPSIRRWRAISNAEGRFEGAARKFLSTLFQPKDITKEESHEQLAGA</sequence>
<dbReference type="RefSeq" id="WP_111331835.1">
    <property type="nucleotide sequence ID" value="NZ_CP030032.1"/>
</dbReference>
<dbReference type="Proteomes" id="UP000249799">
    <property type="component" value="Chromosome"/>
</dbReference>
<gene>
    <name evidence="1" type="primary">casA</name>
    <name evidence="1" type="ORF">DN745_02395</name>
</gene>
<reference evidence="1 2" key="1">
    <citation type="submission" date="2018-06" db="EMBL/GenBank/DDBJ databases">
        <title>Lujinxingia sediminis gen. nov. sp. nov., a new facultative anaerobic member of the class Deltaproteobacteria, and proposal of Lujinxingaceae fam. nov.</title>
        <authorList>
            <person name="Guo L.-Y."/>
            <person name="Li C.-M."/>
            <person name="Wang S."/>
            <person name="Du Z.-J."/>
        </authorList>
    </citation>
    <scope>NUCLEOTIDE SEQUENCE [LARGE SCALE GENOMIC DNA]</scope>
    <source>
        <strain evidence="1 2">FA350</strain>
    </source>
</reference>